<keyword evidence="5 8" id="KW-0472">Membrane</keyword>
<feature type="region of interest" description="Disordered" evidence="7">
    <location>
        <begin position="289"/>
        <end position="342"/>
    </location>
</feature>
<feature type="transmembrane region" description="Helical" evidence="8">
    <location>
        <begin position="115"/>
        <end position="137"/>
    </location>
</feature>
<keyword evidence="3 8" id="KW-0812">Transmembrane</keyword>
<dbReference type="AlphaFoldDB" id="A0A2T7NJP3"/>
<evidence type="ECO:0000256" key="6">
    <source>
        <dbReference type="SAM" id="Coils"/>
    </source>
</evidence>
<comment type="similarity">
    <text evidence="2">Belongs to the dysbindin family.</text>
</comment>
<evidence type="ECO:0000313" key="9">
    <source>
        <dbReference type="EMBL" id="PVD21392.1"/>
    </source>
</evidence>
<dbReference type="GO" id="GO:0016020">
    <property type="term" value="C:membrane"/>
    <property type="evidence" value="ECO:0007669"/>
    <property type="project" value="UniProtKB-SubCell"/>
</dbReference>
<feature type="transmembrane region" description="Helical" evidence="8">
    <location>
        <begin position="187"/>
        <end position="208"/>
    </location>
</feature>
<evidence type="ECO:0000256" key="2">
    <source>
        <dbReference type="ARBA" id="ARBA00008686"/>
    </source>
</evidence>
<gene>
    <name evidence="9" type="ORF">C0Q70_19565</name>
</gene>
<keyword evidence="6" id="KW-0175">Coiled coil</keyword>
<dbReference type="Proteomes" id="UP000245119">
    <property type="component" value="Linkage Group LG12"/>
</dbReference>
<comment type="caution">
    <text evidence="9">The sequence shown here is derived from an EMBL/GenBank/DDBJ whole genome shotgun (WGS) entry which is preliminary data.</text>
</comment>
<name>A0A2T7NJP3_POMCA</name>
<dbReference type="PANTHER" id="PTHR16294">
    <property type="entry name" value="DYSTROBREVIN BINDING PROTEIN 1 DYSBINDIN"/>
    <property type="match status" value="1"/>
</dbReference>
<dbReference type="PANTHER" id="PTHR16294:SF6">
    <property type="entry name" value="DYNAMIN N-TERMINAL DOMAIN-CONTAINING PROTEIN"/>
    <property type="match status" value="1"/>
</dbReference>
<keyword evidence="4 8" id="KW-1133">Transmembrane helix</keyword>
<evidence type="ECO:0000256" key="8">
    <source>
        <dbReference type="SAM" id="Phobius"/>
    </source>
</evidence>
<dbReference type="InterPro" id="IPR038770">
    <property type="entry name" value="Na+/solute_symporter_sf"/>
</dbReference>
<feature type="transmembrane region" description="Helical" evidence="8">
    <location>
        <begin position="244"/>
        <end position="270"/>
    </location>
</feature>
<accession>A0A2T7NJP3</accession>
<evidence type="ECO:0000313" key="10">
    <source>
        <dbReference type="Proteomes" id="UP000245119"/>
    </source>
</evidence>
<protein>
    <submittedName>
        <fullName evidence="9">Uncharacterized protein</fullName>
    </submittedName>
</protein>
<feature type="region of interest" description="Disordered" evidence="7">
    <location>
        <begin position="607"/>
        <end position="635"/>
    </location>
</feature>
<organism evidence="9 10">
    <name type="scientific">Pomacea canaliculata</name>
    <name type="common">Golden apple snail</name>
    <dbReference type="NCBI Taxonomy" id="400727"/>
    <lineage>
        <taxon>Eukaryota</taxon>
        <taxon>Metazoa</taxon>
        <taxon>Spiralia</taxon>
        <taxon>Lophotrochozoa</taxon>
        <taxon>Mollusca</taxon>
        <taxon>Gastropoda</taxon>
        <taxon>Caenogastropoda</taxon>
        <taxon>Architaenioglossa</taxon>
        <taxon>Ampullarioidea</taxon>
        <taxon>Ampullariidae</taxon>
        <taxon>Pomacea</taxon>
    </lineage>
</organism>
<dbReference type="InterPro" id="IPR007531">
    <property type="entry name" value="Dysbindin"/>
</dbReference>
<dbReference type="Pfam" id="PF01758">
    <property type="entry name" value="SBF"/>
    <property type="match status" value="1"/>
</dbReference>
<dbReference type="OrthoDB" id="2445127at2759"/>
<feature type="compositionally biased region" description="Polar residues" evidence="7">
    <location>
        <begin position="325"/>
        <end position="339"/>
    </location>
</feature>
<evidence type="ECO:0000256" key="7">
    <source>
        <dbReference type="SAM" id="MobiDB-lite"/>
    </source>
</evidence>
<comment type="subcellular location">
    <subcellularLocation>
        <location evidence="1">Membrane</location>
        <topology evidence="1">Multi-pass membrane protein</topology>
    </subcellularLocation>
</comment>
<keyword evidence="10" id="KW-1185">Reference proteome</keyword>
<feature type="transmembrane region" description="Helical" evidence="8">
    <location>
        <begin position="87"/>
        <end position="108"/>
    </location>
</feature>
<dbReference type="GO" id="GO:0005737">
    <property type="term" value="C:cytoplasm"/>
    <property type="evidence" value="ECO:0007669"/>
    <property type="project" value="InterPro"/>
</dbReference>
<dbReference type="InterPro" id="IPR002657">
    <property type="entry name" value="BilAc:Na_symport/Acr3"/>
</dbReference>
<proteinExistence type="inferred from homology"/>
<sequence length="635" mass="71002">MGRRDVDKSVELPTFWSYLGCPAKTTLKRRKGSRWRSRDSCGRRLACSGESSFPARERDDTERMLMQVVVAFALARTVNLADPAVSLGVFVCGICPTGALSIIFCSLLDIDMPLSVTMTTISSIAASALIPLWLFTVGATFRDDETLLEVILKGLKLSPLLTTVYLVTFGIYANLDIFRLFSGKSLLIGCLLPYFGYFLGGVSGLVLRQPFDRLWALATETGLQNTAIVYVLLVYALPAPECDVISAASLASAILTPVPLCLVAGLYLLYKKLCSRKKVVDKERIEEVEEPGKNADIAESEEEENPEGHCRSPLNAWRTEDTSTKKPSQTSASLTSLDSTPRHERLKHLREEGISLDAGADLLYRYQKDWADIQNYTTESAKQAEKVDSMISTLFNKCEKRWELLCHLEQEAAGLSALVVTLNSLTSVIESLQQDFEAVEEELDQLENVCEEQTMEKEKASHLAQLGAYRKAKESECLAVKGKLWAMLREKAKEKEVHRSHVLHERQEVFQNAFIHDMDFYRAHGHVERLPSGTEFPKVSSLSEIHIDESNKALDEFLSSDNDPSSDAATGEAFIEDDYTTDYSVKQDEDFQELDLQPQEQALQLVFDDPDVPPSQKRGKGDAAGDRKRNLRRNM</sequence>
<feature type="transmembrane region" description="Helical" evidence="8">
    <location>
        <begin position="157"/>
        <end position="175"/>
    </location>
</feature>
<dbReference type="Gene3D" id="1.20.1530.20">
    <property type="match status" value="2"/>
</dbReference>
<feature type="transmembrane region" description="Helical" evidence="8">
    <location>
        <begin position="214"/>
        <end position="237"/>
    </location>
</feature>
<reference evidence="9 10" key="1">
    <citation type="submission" date="2018-04" db="EMBL/GenBank/DDBJ databases">
        <title>The genome of golden apple snail Pomacea canaliculata provides insight into stress tolerance and invasive adaptation.</title>
        <authorList>
            <person name="Liu C."/>
            <person name="Liu B."/>
            <person name="Ren Y."/>
            <person name="Zhang Y."/>
            <person name="Wang H."/>
            <person name="Li S."/>
            <person name="Jiang F."/>
            <person name="Yin L."/>
            <person name="Zhang G."/>
            <person name="Qian W."/>
            <person name="Fan W."/>
        </authorList>
    </citation>
    <scope>NUCLEOTIDE SEQUENCE [LARGE SCALE GENOMIC DNA]</scope>
    <source>
        <strain evidence="9">SZHN2017</strain>
        <tissue evidence="9">Muscle</tissue>
    </source>
</reference>
<evidence type="ECO:0000256" key="5">
    <source>
        <dbReference type="ARBA" id="ARBA00023136"/>
    </source>
</evidence>
<evidence type="ECO:0000256" key="1">
    <source>
        <dbReference type="ARBA" id="ARBA00004141"/>
    </source>
</evidence>
<evidence type="ECO:0000256" key="4">
    <source>
        <dbReference type="ARBA" id="ARBA00022989"/>
    </source>
</evidence>
<feature type="coiled-coil region" evidence="6">
    <location>
        <begin position="422"/>
        <end position="463"/>
    </location>
</feature>
<dbReference type="EMBL" id="PZQS01000012">
    <property type="protein sequence ID" value="PVD21392.1"/>
    <property type="molecule type" value="Genomic_DNA"/>
</dbReference>
<feature type="compositionally biased region" description="Basic and acidic residues" evidence="7">
    <location>
        <begin position="619"/>
        <end position="628"/>
    </location>
</feature>
<evidence type="ECO:0000256" key="3">
    <source>
        <dbReference type="ARBA" id="ARBA00022692"/>
    </source>
</evidence>